<dbReference type="Proteomes" id="UP001320119">
    <property type="component" value="Chromosome"/>
</dbReference>
<sequence>MTLRVTEVFCAFLKLGLTAFGGPVAHIGYFYKDFVERKQWLTEQQFAQLLGICQLLPGPASSQLGFCIGLMSAGWAGGLVAFTAFTLPSVLLLLAFSVLLPVLSSTAGQAALHGLKIVAFAVVADAVISMYQKLCPDRLRASIACLSAVALCAIGSLWGQLCVIAAGAVVGVLYCQTSDFNTKAAPVVRVGYGKTTGTILLVAFLTLLAALSLLQYTGNSWLSLAHSFYSIGALVFGGGHVVLPLLNDALVPTGQLTPEAFMAGYGASQAIPGPMFSFAAYLGALIAPEGSALLGAGVALVFIFLPGFLLLAGILPLWQRIAHVERVNNAMAGINAAVVGVLGAALYDPVFTSAVLGPLDMALGLLAIATLRLWQLPVMLMIAGCVLLSVAAAVLL</sequence>
<proteinExistence type="inferred from homology"/>
<dbReference type="EMBL" id="AP023086">
    <property type="protein sequence ID" value="BCD98633.1"/>
    <property type="molecule type" value="Genomic_DNA"/>
</dbReference>
<dbReference type="KEGG" id="marq:MARGE09_P2834"/>
<dbReference type="GO" id="GO:0015109">
    <property type="term" value="F:chromate transmembrane transporter activity"/>
    <property type="evidence" value="ECO:0007669"/>
    <property type="project" value="InterPro"/>
</dbReference>
<organism evidence="8 9">
    <name type="scientific">Marinagarivorans cellulosilyticus</name>
    <dbReference type="NCBI Taxonomy" id="2721545"/>
    <lineage>
        <taxon>Bacteria</taxon>
        <taxon>Pseudomonadati</taxon>
        <taxon>Pseudomonadota</taxon>
        <taxon>Gammaproteobacteria</taxon>
        <taxon>Cellvibrionales</taxon>
        <taxon>Cellvibrionaceae</taxon>
        <taxon>Marinagarivorans</taxon>
    </lineage>
</organism>
<evidence type="ECO:0000313" key="9">
    <source>
        <dbReference type="Proteomes" id="UP001320119"/>
    </source>
</evidence>
<evidence type="ECO:0000256" key="3">
    <source>
        <dbReference type="ARBA" id="ARBA00022475"/>
    </source>
</evidence>
<keyword evidence="5 7" id="KW-1133">Transmembrane helix</keyword>
<evidence type="ECO:0000256" key="7">
    <source>
        <dbReference type="SAM" id="Phobius"/>
    </source>
</evidence>
<feature type="transmembrane region" description="Helical" evidence="7">
    <location>
        <begin position="330"/>
        <end position="347"/>
    </location>
</feature>
<dbReference type="Pfam" id="PF02417">
    <property type="entry name" value="Chromate_transp"/>
    <property type="match status" value="2"/>
</dbReference>
<dbReference type="NCBIfam" id="TIGR00937">
    <property type="entry name" value="2A51"/>
    <property type="match status" value="1"/>
</dbReference>
<feature type="transmembrane region" description="Helical" evidence="7">
    <location>
        <begin position="79"/>
        <end position="104"/>
    </location>
</feature>
<feature type="transmembrane region" description="Helical" evidence="7">
    <location>
        <begin position="194"/>
        <end position="216"/>
    </location>
</feature>
<dbReference type="AlphaFoldDB" id="A0AAN1WJ71"/>
<evidence type="ECO:0000256" key="6">
    <source>
        <dbReference type="ARBA" id="ARBA00023136"/>
    </source>
</evidence>
<keyword evidence="9" id="KW-1185">Reference proteome</keyword>
<feature type="transmembrane region" description="Helical" evidence="7">
    <location>
        <begin position="378"/>
        <end position="395"/>
    </location>
</feature>
<feature type="transmembrane region" description="Helical" evidence="7">
    <location>
        <begin position="12"/>
        <end position="31"/>
    </location>
</feature>
<accession>A0AAN1WJ71</accession>
<evidence type="ECO:0000256" key="4">
    <source>
        <dbReference type="ARBA" id="ARBA00022692"/>
    </source>
</evidence>
<feature type="transmembrane region" description="Helical" evidence="7">
    <location>
        <begin position="143"/>
        <end position="174"/>
    </location>
</feature>
<comment type="similarity">
    <text evidence="2">Belongs to the chromate ion transporter (CHR) (TC 2.A.51) family.</text>
</comment>
<feature type="transmembrane region" description="Helical" evidence="7">
    <location>
        <begin position="110"/>
        <end position="131"/>
    </location>
</feature>
<evidence type="ECO:0000313" key="8">
    <source>
        <dbReference type="EMBL" id="BCD98633.1"/>
    </source>
</evidence>
<keyword evidence="3" id="KW-1003">Cell membrane</keyword>
<keyword evidence="4 7" id="KW-0812">Transmembrane</keyword>
<evidence type="ECO:0000256" key="5">
    <source>
        <dbReference type="ARBA" id="ARBA00022989"/>
    </source>
</evidence>
<dbReference type="InterPro" id="IPR003370">
    <property type="entry name" value="Chromate_transpt"/>
</dbReference>
<reference evidence="8 9" key="1">
    <citation type="journal article" date="2022" name="IScience">
        <title>An ultrasensitive nanofiber-based assay for enzymatic hydrolysis and deep-sea microbial degradation of cellulose.</title>
        <authorList>
            <person name="Tsudome M."/>
            <person name="Tachioka M."/>
            <person name="Miyazaki M."/>
            <person name="Uchimura K."/>
            <person name="Tsuda M."/>
            <person name="Takaki Y."/>
            <person name="Deguchi S."/>
        </authorList>
    </citation>
    <scope>NUCLEOTIDE SEQUENCE [LARGE SCALE GENOMIC DNA]</scope>
    <source>
        <strain evidence="8 9">GE09</strain>
    </source>
</reference>
<keyword evidence="6 7" id="KW-0472">Membrane</keyword>
<dbReference type="RefSeq" id="WP_236983124.1">
    <property type="nucleotide sequence ID" value="NZ_AP023086.1"/>
</dbReference>
<feature type="transmembrane region" description="Helical" evidence="7">
    <location>
        <begin position="228"/>
        <end position="246"/>
    </location>
</feature>
<evidence type="ECO:0000256" key="1">
    <source>
        <dbReference type="ARBA" id="ARBA00004651"/>
    </source>
</evidence>
<evidence type="ECO:0000256" key="2">
    <source>
        <dbReference type="ARBA" id="ARBA00005262"/>
    </source>
</evidence>
<feature type="transmembrane region" description="Helical" evidence="7">
    <location>
        <begin position="292"/>
        <end position="318"/>
    </location>
</feature>
<dbReference type="InterPro" id="IPR014047">
    <property type="entry name" value="Chr_Tranpt_l_chain"/>
</dbReference>
<dbReference type="PANTHER" id="PTHR33567:SF3">
    <property type="entry name" value="CHROMATE ION TRANSPORTER (EUROFUNG)"/>
    <property type="match status" value="1"/>
</dbReference>
<dbReference type="PANTHER" id="PTHR33567">
    <property type="entry name" value="CHROMATE ION TRANSPORTER (EUROFUNG)"/>
    <property type="match status" value="1"/>
</dbReference>
<protein>
    <submittedName>
        <fullName evidence="8">Chromate transporter</fullName>
    </submittedName>
</protein>
<name>A0AAN1WJ71_9GAMM</name>
<dbReference type="PIRSF" id="PIRSF004810">
    <property type="entry name" value="ChrA"/>
    <property type="match status" value="1"/>
</dbReference>
<comment type="subcellular location">
    <subcellularLocation>
        <location evidence="1">Cell membrane</location>
        <topology evidence="1">Multi-pass membrane protein</topology>
    </subcellularLocation>
</comment>
<dbReference type="GO" id="GO:0005886">
    <property type="term" value="C:plasma membrane"/>
    <property type="evidence" value="ECO:0007669"/>
    <property type="project" value="UniProtKB-SubCell"/>
</dbReference>
<gene>
    <name evidence="8" type="ORF">MARGE09_P2834</name>
</gene>